<organism evidence="1 2">
    <name type="scientific">Flavobacterium microcysteis</name>
    <dbReference type="NCBI Taxonomy" id="2596891"/>
    <lineage>
        <taxon>Bacteria</taxon>
        <taxon>Pseudomonadati</taxon>
        <taxon>Bacteroidota</taxon>
        <taxon>Flavobacteriia</taxon>
        <taxon>Flavobacteriales</taxon>
        <taxon>Flavobacteriaceae</taxon>
        <taxon>Flavobacterium</taxon>
    </lineage>
</organism>
<dbReference type="RefSeq" id="WP_140001377.1">
    <property type="nucleotide sequence ID" value="NZ_VFJE01000055.1"/>
</dbReference>
<gene>
    <name evidence="1" type="ORF">FJA49_13150</name>
</gene>
<name>A0A501Q2W6_9FLAO</name>
<dbReference type="Proteomes" id="UP000319175">
    <property type="component" value="Unassembled WGS sequence"/>
</dbReference>
<evidence type="ECO:0000313" key="2">
    <source>
        <dbReference type="Proteomes" id="UP000319175"/>
    </source>
</evidence>
<proteinExistence type="predicted"/>
<evidence type="ECO:0000313" key="1">
    <source>
        <dbReference type="EMBL" id="TPD67219.1"/>
    </source>
</evidence>
<accession>A0A501Q2W6</accession>
<comment type="caution">
    <text evidence="1">The sequence shown here is derived from an EMBL/GenBank/DDBJ whole genome shotgun (WGS) entry which is preliminary data.</text>
</comment>
<dbReference type="EMBL" id="VFJE01000055">
    <property type="protein sequence ID" value="TPD67219.1"/>
    <property type="molecule type" value="Genomic_DNA"/>
</dbReference>
<reference evidence="1 2" key="2">
    <citation type="submission" date="2019-06" db="EMBL/GenBank/DDBJ databases">
        <authorList>
            <person name="Seo Y."/>
        </authorList>
    </citation>
    <scope>NUCLEOTIDE SEQUENCE [LARGE SCALE GENOMIC DNA]</scope>
    <source>
        <strain evidence="1 2">MaA-Y11</strain>
    </source>
</reference>
<evidence type="ECO:0008006" key="3">
    <source>
        <dbReference type="Google" id="ProtNLM"/>
    </source>
</evidence>
<reference evidence="1 2" key="1">
    <citation type="submission" date="2019-06" db="EMBL/GenBank/DDBJ databases">
        <title>Flavobacterium sp. MaA-Y11 from geoumgang.</title>
        <authorList>
            <person name="Jeong S."/>
        </authorList>
    </citation>
    <scope>NUCLEOTIDE SEQUENCE [LARGE SCALE GENOMIC DNA]</scope>
    <source>
        <strain evidence="1 2">MaA-Y11</strain>
    </source>
</reference>
<sequence>MKTKELLKISLRQNAIFIPNELIANDSKILSAPTAVLLANVSKLGFTFSETLLHALNNVNPSYKIEVLETLKTVLGIDKNWTPLVKEWNIPTGESTFDHIVTMIANVFKTNKGTALQCGHIIPKNTFPLERYNGCPFCGTPFEFGTIENFGQGSKLKVLELWTEKQLNDYFNSLLQSKTALDATQVGSLKVLLHYLPLPKVEIGMKETLVLVIDTLIEEDKEEKAVQYFKTPTDILRYLWFKKTGLLQIIEPKTIIKRVEGNGKHIFIPADNSAQSKLIAKNDLKLKYSRKECLMVANWLNKLDMDVEAMCEMMHPKRGMWIRFIRALRLAEYAKRKDFEKLSELLDVFYNQAYDVWQADVNRYRLKMDAEKTFALLKQRPGLFARSLFSNMLWFGSDETIAHFTEIIDKIPARLLFTLNMYAQNYFDKNIQRSVKPLGGTNKRIDANILLGLYDEKQLEAMKSQIEDLCILAMKKRFAAVANDNKTMYIDPQLFNIPVSIGDRSDTVQDLPVALMGARFPVEGNEVRLFMQWGKDLPAQHLDMDLSCHIAYENKLDICSFSRLNTIGCKHSGDIRSIPNKIGTAEYININIDELKKAGAKFVTFACNAYSNGNISPNLVVGWMNSKHPMKISEKTGVAYDPSCVDHQVRVTQNVAKGLVFGVLDVAKKEIVWLEMTFGGQVVQGLDYKGVQALLSKLSSKLNIGSLLQLKAEAQGLEIIESLNADEVYDAQWAINAAAVTQLLID</sequence>
<dbReference type="AlphaFoldDB" id="A0A501Q2W6"/>
<dbReference type="OrthoDB" id="1056332at2"/>
<protein>
    <recommendedName>
        <fullName evidence="3">Prokaryotic RING finger family 4</fullName>
    </recommendedName>
</protein>
<keyword evidence="2" id="KW-1185">Reference proteome</keyword>